<reference evidence="1" key="1">
    <citation type="submission" date="2014-11" db="EMBL/GenBank/DDBJ databases">
        <authorList>
            <person name="Amaro Gonzalez C."/>
        </authorList>
    </citation>
    <scope>NUCLEOTIDE SEQUENCE</scope>
</reference>
<reference evidence="1" key="2">
    <citation type="journal article" date="2015" name="Fish Shellfish Immunol.">
        <title>Early steps in the European eel (Anguilla anguilla)-Vibrio vulnificus interaction in the gills: Role of the RtxA13 toxin.</title>
        <authorList>
            <person name="Callol A."/>
            <person name="Pajuelo D."/>
            <person name="Ebbesson L."/>
            <person name="Teles M."/>
            <person name="MacKenzie S."/>
            <person name="Amaro C."/>
        </authorList>
    </citation>
    <scope>NUCLEOTIDE SEQUENCE</scope>
</reference>
<dbReference type="AlphaFoldDB" id="A0A0E9V6S1"/>
<name>A0A0E9V6S1_ANGAN</name>
<proteinExistence type="predicted"/>
<dbReference type="EMBL" id="GBXM01035412">
    <property type="protein sequence ID" value="JAH73165.1"/>
    <property type="molecule type" value="Transcribed_RNA"/>
</dbReference>
<evidence type="ECO:0000313" key="1">
    <source>
        <dbReference type="EMBL" id="JAH73165.1"/>
    </source>
</evidence>
<protein>
    <submittedName>
        <fullName evidence="1">Uncharacterized protein</fullName>
    </submittedName>
</protein>
<accession>A0A0E9V6S1</accession>
<sequence>MSVTSQMLQYSDAMPQIKCFQVQQPIHRLERVDCTILHTAHLPVPKVIAHEKKN</sequence>
<organism evidence="1">
    <name type="scientific">Anguilla anguilla</name>
    <name type="common">European freshwater eel</name>
    <name type="synonym">Muraena anguilla</name>
    <dbReference type="NCBI Taxonomy" id="7936"/>
    <lineage>
        <taxon>Eukaryota</taxon>
        <taxon>Metazoa</taxon>
        <taxon>Chordata</taxon>
        <taxon>Craniata</taxon>
        <taxon>Vertebrata</taxon>
        <taxon>Euteleostomi</taxon>
        <taxon>Actinopterygii</taxon>
        <taxon>Neopterygii</taxon>
        <taxon>Teleostei</taxon>
        <taxon>Anguilliformes</taxon>
        <taxon>Anguillidae</taxon>
        <taxon>Anguilla</taxon>
    </lineage>
</organism>